<organism evidence="1 2">
    <name type="scientific">Parashewanella spongiae</name>
    <dbReference type="NCBI Taxonomy" id="342950"/>
    <lineage>
        <taxon>Bacteria</taxon>
        <taxon>Pseudomonadati</taxon>
        <taxon>Pseudomonadota</taxon>
        <taxon>Gammaproteobacteria</taxon>
        <taxon>Alteromonadales</taxon>
        <taxon>Shewanellaceae</taxon>
        <taxon>Parashewanella</taxon>
    </lineage>
</organism>
<evidence type="ECO:0000313" key="1">
    <source>
        <dbReference type="EMBL" id="RJY19540.1"/>
    </source>
</evidence>
<comment type="caution">
    <text evidence="1">The sequence shown here is derived from an EMBL/GenBank/DDBJ whole genome shotgun (WGS) entry which is preliminary data.</text>
</comment>
<keyword evidence="2" id="KW-1185">Reference proteome</keyword>
<dbReference type="AlphaFoldDB" id="A0A3A6TYD4"/>
<accession>A0A3A6TYD4</accession>
<gene>
    <name evidence="1" type="ORF">D5R81_00080</name>
</gene>
<reference evidence="1 2" key="1">
    <citation type="submission" date="2018-09" db="EMBL/GenBank/DDBJ databases">
        <title>Phylogeny of the Shewanellaceae, and recommendation for two new genera, Pseudoshewanella and Parashewanella.</title>
        <authorList>
            <person name="Wang G."/>
        </authorList>
    </citation>
    <scope>NUCLEOTIDE SEQUENCE [LARGE SCALE GENOMIC DNA]</scope>
    <source>
        <strain evidence="1 2">KCTC 22492</strain>
    </source>
</reference>
<proteinExistence type="predicted"/>
<sequence>MLNNRELYSRVMAMESRHFNVCFYCGCIATEYDFIPPLKLAEFYIRTGEEADFYEIPACNECFNLLKEDKSGLLGQRVDFVKSKLAKKYEKALRVYHLWHKDELDDFDHNFKKSLNAGIELGTETYERIKFKGFEFEVDGQKRHSNFVQTEKLSVFGETFDNFRDALDYASKSYRVPKAKLKELFAKHNNSFDKAITAFQQEMEQRLFEKKCREFAKANKQNSNFIIRTVKLYMKNEKDLTVDEALEKIYKNYIAPVTHSFSEL</sequence>
<name>A0A3A6TYD4_9GAMM</name>
<dbReference type="EMBL" id="QYYH01000001">
    <property type="protein sequence ID" value="RJY19540.1"/>
    <property type="molecule type" value="Genomic_DNA"/>
</dbReference>
<dbReference type="RefSeq" id="WP_121851620.1">
    <property type="nucleotide sequence ID" value="NZ_JAKILH010000001.1"/>
</dbReference>
<protein>
    <submittedName>
        <fullName evidence="1">Uncharacterized protein</fullName>
    </submittedName>
</protein>
<dbReference type="Proteomes" id="UP000273022">
    <property type="component" value="Unassembled WGS sequence"/>
</dbReference>
<evidence type="ECO:0000313" key="2">
    <source>
        <dbReference type="Proteomes" id="UP000273022"/>
    </source>
</evidence>